<dbReference type="EMBL" id="ADBJ01000026">
    <property type="protein sequence ID" value="EFA81034.1"/>
    <property type="molecule type" value="Genomic_DNA"/>
</dbReference>
<dbReference type="SUPFAM" id="SSF54001">
    <property type="entry name" value="Cysteine proteinases"/>
    <property type="match status" value="1"/>
</dbReference>
<comment type="caution">
    <text evidence="4">The sequence shown here is derived from an EMBL/GenBank/DDBJ whole genome shotgun (WGS) entry which is preliminary data.</text>
</comment>
<evidence type="ECO:0000256" key="1">
    <source>
        <dbReference type="SAM" id="Phobius"/>
    </source>
</evidence>
<keyword evidence="5" id="KW-1185">Reference proteome</keyword>
<keyword evidence="2" id="KW-0732">Signal</keyword>
<dbReference type="RefSeq" id="XP_020433152.1">
    <property type="nucleotide sequence ID" value="XM_020576740.1"/>
</dbReference>
<dbReference type="Proteomes" id="UP000001396">
    <property type="component" value="Unassembled WGS sequence"/>
</dbReference>
<dbReference type="AlphaFoldDB" id="D3BBK1"/>
<dbReference type="InterPro" id="IPR038765">
    <property type="entry name" value="Papain-like_cys_pep_sf"/>
</dbReference>
<feature type="domain" description="Cathepsin propeptide inhibitor" evidence="3">
    <location>
        <begin position="39"/>
        <end position="122"/>
    </location>
</feature>
<feature type="transmembrane region" description="Helical" evidence="1">
    <location>
        <begin position="149"/>
        <end position="171"/>
    </location>
</feature>
<evidence type="ECO:0000259" key="3">
    <source>
        <dbReference type="SMART" id="SM00848"/>
    </source>
</evidence>
<dbReference type="InterPro" id="IPR013201">
    <property type="entry name" value="Prot_inhib_I29"/>
</dbReference>
<dbReference type="SMART" id="SM00848">
    <property type="entry name" value="Inhibitor_I29"/>
    <property type="match status" value="1"/>
</dbReference>
<feature type="signal peptide" evidence="2">
    <location>
        <begin position="1"/>
        <end position="28"/>
    </location>
</feature>
<gene>
    <name evidence="4" type="ORF">PPL_05869</name>
</gene>
<name>D3BBK1_HETP5</name>
<feature type="chain" id="PRO_5003040984" description="Cathepsin propeptide inhibitor domain-containing protein" evidence="2">
    <location>
        <begin position="29"/>
        <end position="281"/>
    </location>
</feature>
<reference evidence="4 5" key="1">
    <citation type="journal article" date="2011" name="Genome Res.">
        <title>Phylogeny-wide analysis of social amoeba genomes highlights ancient origins for complex intercellular communication.</title>
        <authorList>
            <person name="Heidel A.J."/>
            <person name="Lawal H.M."/>
            <person name="Felder M."/>
            <person name="Schilde C."/>
            <person name="Helps N.R."/>
            <person name="Tunggal B."/>
            <person name="Rivero F."/>
            <person name="John U."/>
            <person name="Schleicher M."/>
            <person name="Eichinger L."/>
            <person name="Platzer M."/>
            <person name="Noegel A.A."/>
            <person name="Schaap P."/>
            <person name="Gloeckner G."/>
        </authorList>
    </citation>
    <scope>NUCLEOTIDE SEQUENCE [LARGE SCALE GENOMIC DNA]</scope>
    <source>
        <strain evidence="5">ATCC 26659 / Pp 5 / PN500</strain>
    </source>
</reference>
<organism evidence="4 5">
    <name type="scientific">Heterostelium pallidum (strain ATCC 26659 / Pp 5 / PN500)</name>
    <name type="common">Cellular slime mold</name>
    <name type="synonym">Polysphondylium pallidum</name>
    <dbReference type="NCBI Taxonomy" id="670386"/>
    <lineage>
        <taxon>Eukaryota</taxon>
        <taxon>Amoebozoa</taxon>
        <taxon>Evosea</taxon>
        <taxon>Eumycetozoa</taxon>
        <taxon>Dictyostelia</taxon>
        <taxon>Acytosteliales</taxon>
        <taxon>Acytosteliaceae</taxon>
        <taxon>Heterostelium</taxon>
    </lineage>
</organism>
<dbReference type="Gene3D" id="3.90.70.10">
    <property type="entry name" value="Cysteine proteinases"/>
    <property type="match status" value="1"/>
</dbReference>
<proteinExistence type="predicted"/>
<keyword evidence="1" id="KW-0472">Membrane</keyword>
<evidence type="ECO:0000313" key="5">
    <source>
        <dbReference type="Proteomes" id="UP000001396"/>
    </source>
</evidence>
<dbReference type="InParanoid" id="D3BBK1"/>
<accession>D3BBK1</accession>
<dbReference type="Pfam" id="PF08246">
    <property type="entry name" value="Inhibitor_I29"/>
    <property type="match status" value="1"/>
</dbReference>
<dbReference type="GeneID" id="31361353"/>
<sequence>MFNKINNIKQYCLIYCFVVYLLMSGTEAVPSNAVLFSNFQTWATQYGKQYDSAEMQQRFQNWKTNTLSVAENNANTAQVDIDNPTDEELAANPEVETTVSYPAEQQQVLGVNQFSDMTYQEFVNTYTGGMDAMESGTGATSATLSTYEIAGVAVGCVLFAAIVTAGTIFGYKRYKKLHTNKDNHHKDMEVGSPELNVVPISSTSETISTSPPPSNTTEILHNNNQMLLSYSNDNNSSLRTNVPHGGVDIVCINSQRHNSITGRAVPIKLDSKLIVNTSANN</sequence>
<evidence type="ECO:0000313" key="4">
    <source>
        <dbReference type="EMBL" id="EFA81034.1"/>
    </source>
</evidence>
<protein>
    <recommendedName>
        <fullName evidence="3">Cathepsin propeptide inhibitor domain-containing protein</fullName>
    </recommendedName>
</protein>
<evidence type="ECO:0000256" key="2">
    <source>
        <dbReference type="SAM" id="SignalP"/>
    </source>
</evidence>
<keyword evidence="1" id="KW-0812">Transmembrane</keyword>
<keyword evidence="1" id="KW-1133">Transmembrane helix</keyword>